<dbReference type="InterPro" id="IPR011990">
    <property type="entry name" value="TPR-like_helical_dom_sf"/>
</dbReference>
<name>A0AAD3SZ86_NEPGR</name>
<evidence type="ECO:0000313" key="4">
    <source>
        <dbReference type="Proteomes" id="UP001279734"/>
    </source>
</evidence>
<dbReference type="InterPro" id="IPR046848">
    <property type="entry name" value="E_motif"/>
</dbReference>
<dbReference type="FunFam" id="1.25.40.10:FF:000158">
    <property type="entry name" value="pentatricopeptide repeat-containing protein At2g33680"/>
    <property type="match status" value="1"/>
</dbReference>
<sequence>MRSNLHQVTSKIVALARSGKIINARKLFDEMPNRDTVAWNAMLTCYSQLCMYEEALCLFQQLRITSIKPDQFTFTAALSVSAAARDMRYGLIIHALVVVLGCQNSLHVNNSLIDLYGKCMNHFSAKRVFEDMHVWNEVSWCSLLFAYTNSGLLDIANEVFRSMPKGVQISWNIMISGHAQAGDTQLCLSLFREMRENDCCPDQWTLSSLMSACAKVGEFYYGCMIHGFLLKSGWNSSPESHNSILSFYAELGSQDDVSKVLESIGTSNQVSWNAIIDAHIKIGNIHKASLIFQQAPENSVITWTSMISGFARNGHEREALSLFADMARHCIKPDELTFSAVLLACSGLAVLGHGMMIHGFLTQHGFQAHVYLGNGLVNMYAKCGDLEASSEAFKDILQKDLVSWNAMLFAYTLHGQAIQALQLHEEMVASGVTPDQVTFIGLLMACSHTGLIERGQLLFKCMESVHGLPHKMHHVACVVDLLCRGEYIAEARSLTEHYEGLYTGKKLSSEAVLGACSSKLDVRMGTKIGEYLMISEPGKDMSYVHLSNLYCASGQWQEAEMIRKAMADQGVRKMPGCSWIEVRNELTSFVSADHSHPRTEKI</sequence>
<evidence type="ECO:0000256" key="1">
    <source>
        <dbReference type="ARBA" id="ARBA00022737"/>
    </source>
</evidence>
<keyword evidence="1" id="KW-0677">Repeat</keyword>
<dbReference type="FunFam" id="1.25.40.10:FF:000442">
    <property type="entry name" value="Pentatricopeptide repeat-containing protein At3g49710"/>
    <property type="match status" value="1"/>
</dbReference>
<dbReference type="FunFam" id="1.25.40.10:FF:000441">
    <property type="entry name" value="Pentatricopeptide repeat-containing protein mitochondrial"/>
    <property type="match status" value="1"/>
</dbReference>
<comment type="caution">
    <text evidence="3">The sequence shown here is derived from an EMBL/GenBank/DDBJ whole genome shotgun (WGS) entry which is preliminary data.</text>
</comment>
<keyword evidence="4" id="KW-1185">Reference proteome</keyword>
<dbReference type="Pfam" id="PF13041">
    <property type="entry name" value="PPR_2"/>
    <property type="match status" value="4"/>
</dbReference>
<feature type="repeat" description="PPR" evidence="2">
    <location>
        <begin position="167"/>
        <end position="201"/>
    </location>
</feature>
<reference evidence="3" key="1">
    <citation type="submission" date="2023-05" db="EMBL/GenBank/DDBJ databases">
        <title>Nepenthes gracilis genome sequencing.</title>
        <authorList>
            <person name="Fukushima K."/>
        </authorList>
    </citation>
    <scope>NUCLEOTIDE SEQUENCE</scope>
    <source>
        <strain evidence="3">SING2019-196</strain>
    </source>
</reference>
<feature type="repeat" description="PPR" evidence="2">
    <location>
        <begin position="299"/>
        <end position="333"/>
    </location>
</feature>
<dbReference type="Pfam" id="PF20431">
    <property type="entry name" value="E_motif"/>
    <property type="match status" value="1"/>
</dbReference>
<proteinExistence type="predicted"/>
<evidence type="ECO:0000313" key="3">
    <source>
        <dbReference type="EMBL" id="GMH20033.1"/>
    </source>
</evidence>
<dbReference type="GO" id="GO:0009451">
    <property type="term" value="P:RNA modification"/>
    <property type="evidence" value="ECO:0007669"/>
    <property type="project" value="InterPro"/>
</dbReference>
<gene>
    <name evidence="3" type="ORF">Nepgr_021874</name>
</gene>
<protein>
    <recommendedName>
        <fullName evidence="5">Pentatricopeptide repeat-containing protein</fullName>
    </recommendedName>
</protein>
<evidence type="ECO:0000256" key="2">
    <source>
        <dbReference type="PROSITE-ProRule" id="PRU00708"/>
    </source>
</evidence>
<evidence type="ECO:0008006" key="5">
    <source>
        <dbReference type="Google" id="ProtNLM"/>
    </source>
</evidence>
<dbReference type="NCBIfam" id="TIGR00756">
    <property type="entry name" value="PPR"/>
    <property type="match status" value="4"/>
</dbReference>
<dbReference type="PANTHER" id="PTHR47926:SF465">
    <property type="entry name" value="PENTATRICOPEPTIDE REPEAT (PPR-LIKE) SUPERFAMILY PROTEIN"/>
    <property type="match status" value="1"/>
</dbReference>
<dbReference type="PANTHER" id="PTHR47926">
    <property type="entry name" value="PENTATRICOPEPTIDE REPEAT-CONTAINING PROTEIN"/>
    <property type="match status" value="1"/>
</dbReference>
<dbReference type="InterPro" id="IPR046960">
    <property type="entry name" value="PPR_At4g14850-like_plant"/>
</dbReference>
<dbReference type="GO" id="GO:0003723">
    <property type="term" value="F:RNA binding"/>
    <property type="evidence" value="ECO:0007669"/>
    <property type="project" value="InterPro"/>
</dbReference>
<organism evidence="3 4">
    <name type="scientific">Nepenthes gracilis</name>
    <name type="common">Slender pitcher plant</name>
    <dbReference type="NCBI Taxonomy" id="150966"/>
    <lineage>
        <taxon>Eukaryota</taxon>
        <taxon>Viridiplantae</taxon>
        <taxon>Streptophyta</taxon>
        <taxon>Embryophyta</taxon>
        <taxon>Tracheophyta</taxon>
        <taxon>Spermatophyta</taxon>
        <taxon>Magnoliopsida</taxon>
        <taxon>eudicotyledons</taxon>
        <taxon>Gunneridae</taxon>
        <taxon>Pentapetalae</taxon>
        <taxon>Caryophyllales</taxon>
        <taxon>Nepenthaceae</taxon>
        <taxon>Nepenthes</taxon>
    </lineage>
</organism>
<dbReference type="PROSITE" id="PS51375">
    <property type="entry name" value="PPR"/>
    <property type="match status" value="4"/>
</dbReference>
<dbReference type="Gene3D" id="1.25.40.10">
    <property type="entry name" value="Tetratricopeptide repeat domain"/>
    <property type="match status" value="4"/>
</dbReference>
<dbReference type="Pfam" id="PF01535">
    <property type="entry name" value="PPR"/>
    <property type="match status" value="3"/>
</dbReference>
<dbReference type="EMBL" id="BSYO01000021">
    <property type="protein sequence ID" value="GMH20033.1"/>
    <property type="molecule type" value="Genomic_DNA"/>
</dbReference>
<feature type="repeat" description="PPR" evidence="2">
    <location>
        <begin position="35"/>
        <end position="69"/>
    </location>
</feature>
<dbReference type="InterPro" id="IPR002885">
    <property type="entry name" value="PPR_rpt"/>
</dbReference>
<dbReference type="AlphaFoldDB" id="A0AAD3SZ86"/>
<dbReference type="GO" id="GO:0099402">
    <property type="term" value="P:plant organ development"/>
    <property type="evidence" value="ECO:0007669"/>
    <property type="project" value="UniProtKB-ARBA"/>
</dbReference>
<dbReference type="Proteomes" id="UP001279734">
    <property type="component" value="Unassembled WGS sequence"/>
</dbReference>
<accession>A0AAD3SZ86</accession>
<feature type="repeat" description="PPR" evidence="2">
    <location>
        <begin position="400"/>
        <end position="434"/>
    </location>
</feature>